<dbReference type="AlphaFoldDB" id="A0AAN9ITJ8"/>
<evidence type="ECO:0000313" key="2">
    <source>
        <dbReference type="Proteomes" id="UP001359559"/>
    </source>
</evidence>
<protein>
    <submittedName>
        <fullName evidence="1">Uncharacterized protein</fullName>
    </submittedName>
</protein>
<dbReference type="EMBL" id="JAYKXN010000005">
    <property type="protein sequence ID" value="KAK7285899.1"/>
    <property type="molecule type" value="Genomic_DNA"/>
</dbReference>
<gene>
    <name evidence="1" type="ORF">RJT34_20684</name>
</gene>
<accession>A0AAN9ITJ8</accession>
<sequence>MGLKLEILGLCTRSTACGSRPDTRVPTNRNLPCIGGDPRLCDETTTVEYTSEGSTTCILDPRLVDCATHLILPKQRGPRPVGISHGLWNLKSASKLPFSMCQGLGSLPPLLARSPKVKLSHDDVFLA</sequence>
<proteinExistence type="predicted"/>
<dbReference type="Proteomes" id="UP001359559">
    <property type="component" value="Unassembled WGS sequence"/>
</dbReference>
<reference evidence="1 2" key="1">
    <citation type="submission" date="2024-01" db="EMBL/GenBank/DDBJ databases">
        <title>The genomes of 5 underutilized Papilionoideae crops provide insights into root nodulation and disease resistance.</title>
        <authorList>
            <person name="Yuan L."/>
        </authorList>
    </citation>
    <scope>NUCLEOTIDE SEQUENCE [LARGE SCALE GENOMIC DNA]</scope>
    <source>
        <strain evidence="1">LY-2023</strain>
        <tissue evidence="1">Leaf</tissue>
    </source>
</reference>
<organism evidence="1 2">
    <name type="scientific">Clitoria ternatea</name>
    <name type="common">Butterfly pea</name>
    <dbReference type="NCBI Taxonomy" id="43366"/>
    <lineage>
        <taxon>Eukaryota</taxon>
        <taxon>Viridiplantae</taxon>
        <taxon>Streptophyta</taxon>
        <taxon>Embryophyta</taxon>
        <taxon>Tracheophyta</taxon>
        <taxon>Spermatophyta</taxon>
        <taxon>Magnoliopsida</taxon>
        <taxon>eudicotyledons</taxon>
        <taxon>Gunneridae</taxon>
        <taxon>Pentapetalae</taxon>
        <taxon>rosids</taxon>
        <taxon>fabids</taxon>
        <taxon>Fabales</taxon>
        <taxon>Fabaceae</taxon>
        <taxon>Papilionoideae</taxon>
        <taxon>50 kb inversion clade</taxon>
        <taxon>NPAAA clade</taxon>
        <taxon>indigoferoid/millettioid clade</taxon>
        <taxon>Phaseoleae</taxon>
        <taxon>Clitoria</taxon>
    </lineage>
</organism>
<evidence type="ECO:0000313" key="1">
    <source>
        <dbReference type="EMBL" id="KAK7285899.1"/>
    </source>
</evidence>
<comment type="caution">
    <text evidence="1">The sequence shown here is derived from an EMBL/GenBank/DDBJ whole genome shotgun (WGS) entry which is preliminary data.</text>
</comment>
<name>A0AAN9ITJ8_CLITE</name>
<keyword evidence="2" id="KW-1185">Reference proteome</keyword>